<dbReference type="SMART" id="SM00233">
    <property type="entry name" value="PH"/>
    <property type="match status" value="1"/>
</dbReference>
<protein>
    <recommendedName>
        <fullName evidence="1">PH domain-containing protein</fullName>
    </recommendedName>
</protein>
<dbReference type="SUPFAM" id="SSF50729">
    <property type="entry name" value="PH domain-like"/>
    <property type="match status" value="1"/>
</dbReference>
<evidence type="ECO:0000259" key="1">
    <source>
        <dbReference type="PROSITE" id="PS50003"/>
    </source>
</evidence>
<dbReference type="GO" id="GO:0031234">
    <property type="term" value="C:extrinsic component of cytoplasmic side of plasma membrane"/>
    <property type="evidence" value="ECO:0007669"/>
    <property type="project" value="TreeGrafter"/>
</dbReference>
<dbReference type="GO" id="GO:0005546">
    <property type="term" value="F:phosphatidylinositol-4,5-bisphosphate binding"/>
    <property type="evidence" value="ECO:0007669"/>
    <property type="project" value="TreeGrafter"/>
</dbReference>
<dbReference type="GO" id="GO:0043325">
    <property type="term" value="F:phosphatidylinositol-3,4-bisphosphate binding"/>
    <property type="evidence" value="ECO:0007669"/>
    <property type="project" value="TreeGrafter"/>
</dbReference>
<dbReference type="GO" id="GO:0032266">
    <property type="term" value="F:phosphatidylinositol-3-phosphate binding"/>
    <property type="evidence" value="ECO:0007669"/>
    <property type="project" value="TreeGrafter"/>
</dbReference>
<dbReference type="CDD" id="cd13248">
    <property type="entry name" value="PH_PEPP1_2_3"/>
    <property type="match status" value="1"/>
</dbReference>
<dbReference type="OMA" id="WIRAMSQ"/>
<dbReference type="PANTHER" id="PTHR12752">
    <property type="entry name" value="PHOSPHOINOSITOL 3-PHOSPHATE-BINDING PROTEIN"/>
    <property type="match status" value="1"/>
</dbReference>
<dbReference type="AlphaFoldDB" id="A0A8D2LJX9"/>
<dbReference type="Gene3D" id="2.30.29.30">
    <property type="entry name" value="Pleckstrin-homology domain (PH domain)/Phosphotyrosine-binding domain (PTB)"/>
    <property type="match status" value="1"/>
</dbReference>
<dbReference type="GO" id="GO:0080025">
    <property type="term" value="F:phosphatidylinositol-3,5-bisphosphate binding"/>
    <property type="evidence" value="ECO:0007669"/>
    <property type="project" value="TreeGrafter"/>
</dbReference>
<accession>A0A8D2LJX9</accession>
<dbReference type="GO" id="GO:2000096">
    <property type="term" value="P:positive regulation of Wnt signaling pathway, planar cell polarity pathway"/>
    <property type="evidence" value="ECO:0007669"/>
    <property type="project" value="TreeGrafter"/>
</dbReference>
<sequence length="214" mass="24421">MAPASRKGLGVGAERPCVSTTVTVQTSRPGFLILKCFLAPLSLRVYSVLDLILQFHICFPQPHSVRPVQKVHTFGKRANSIKRDPNSPVIMRGWLYKKDSSGLKLWKRRWFVLSNYCLFYYRDSREEMVLGSIPLPSYEIRTAFSKEKKNRCQGLSNLLRSTTNLTLCCSLSQAEHPGMRTYYFSADTQLDMNSWIRAMNQSAVMLTDLSLKPC</sequence>
<evidence type="ECO:0000313" key="3">
    <source>
        <dbReference type="Proteomes" id="UP000694545"/>
    </source>
</evidence>
<evidence type="ECO:0000313" key="2">
    <source>
        <dbReference type="Ensembl" id="ENSVKKP00000023159.1"/>
    </source>
</evidence>
<dbReference type="GO" id="GO:0090263">
    <property type="term" value="P:positive regulation of canonical Wnt signaling pathway"/>
    <property type="evidence" value="ECO:0007669"/>
    <property type="project" value="TreeGrafter"/>
</dbReference>
<name>A0A8D2LJX9_VARKO</name>
<organism evidence="2 3">
    <name type="scientific">Varanus komodoensis</name>
    <name type="common">Komodo dragon</name>
    <dbReference type="NCBI Taxonomy" id="61221"/>
    <lineage>
        <taxon>Eukaryota</taxon>
        <taxon>Metazoa</taxon>
        <taxon>Chordata</taxon>
        <taxon>Craniata</taxon>
        <taxon>Vertebrata</taxon>
        <taxon>Euteleostomi</taxon>
        <taxon>Lepidosauria</taxon>
        <taxon>Squamata</taxon>
        <taxon>Bifurcata</taxon>
        <taxon>Unidentata</taxon>
        <taxon>Episquamata</taxon>
        <taxon>Toxicofera</taxon>
        <taxon>Anguimorpha</taxon>
        <taxon>Paleoanguimorpha</taxon>
        <taxon>Varanoidea</taxon>
        <taxon>Varanidae</taxon>
        <taxon>Varanus</taxon>
    </lineage>
</organism>
<reference evidence="2" key="1">
    <citation type="submission" date="2025-08" db="UniProtKB">
        <authorList>
            <consortium name="Ensembl"/>
        </authorList>
    </citation>
    <scope>IDENTIFICATION</scope>
</reference>
<dbReference type="Ensembl" id="ENSVKKT00000023733.1">
    <property type="protein sequence ID" value="ENSVKKP00000023159.1"/>
    <property type="gene ID" value="ENSVKKG00000015373.1"/>
</dbReference>
<proteinExistence type="predicted"/>
<feature type="domain" description="PH" evidence="1">
    <location>
        <begin position="88"/>
        <end position="204"/>
    </location>
</feature>
<dbReference type="Pfam" id="PF00169">
    <property type="entry name" value="PH"/>
    <property type="match status" value="1"/>
</dbReference>
<dbReference type="InterPro" id="IPR011993">
    <property type="entry name" value="PH-like_dom_sf"/>
</dbReference>
<keyword evidence="3" id="KW-1185">Reference proteome</keyword>
<dbReference type="PROSITE" id="PS50003">
    <property type="entry name" value="PH_DOMAIN"/>
    <property type="match status" value="1"/>
</dbReference>
<dbReference type="Proteomes" id="UP000694545">
    <property type="component" value="Unplaced"/>
</dbReference>
<dbReference type="PANTHER" id="PTHR12752:SF7">
    <property type="entry name" value="PLECKSTRIN HOMOLOGY DOMAIN-CONTAINING FAMILY A MEMBER 4"/>
    <property type="match status" value="1"/>
</dbReference>
<reference evidence="2" key="2">
    <citation type="submission" date="2025-09" db="UniProtKB">
        <authorList>
            <consortium name="Ensembl"/>
        </authorList>
    </citation>
    <scope>IDENTIFICATION</scope>
</reference>
<dbReference type="FunFam" id="2.30.29.30:FF:000083">
    <property type="entry name" value="Pleckstrin homology domain-containing family A member 5"/>
    <property type="match status" value="1"/>
</dbReference>
<dbReference type="InterPro" id="IPR001849">
    <property type="entry name" value="PH_domain"/>
</dbReference>
<dbReference type="InterPro" id="IPR040392">
    <property type="entry name" value="PKHA4-7_PH"/>
</dbReference>